<protein>
    <submittedName>
        <fullName evidence="3">GNAT family N-acetyltransferase</fullName>
        <ecNumber evidence="3">2.3.1.-</ecNumber>
    </submittedName>
</protein>
<accession>A0ABW2KNB5</accession>
<keyword evidence="3" id="KW-0808">Transferase</keyword>
<dbReference type="SUPFAM" id="SSF55729">
    <property type="entry name" value="Acyl-CoA N-acyltransferases (Nat)"/>
    <property type="match status" value="1"/>
</dbReference>
<evidence type="ECO:0000256" key="1">
    <source>
        <dbReference type="SAM" id="MobiDB-lite"/>
    </source>
</evidence>
<dbReference type="Proteomes" id="UP001596540">
    <property type="component" value="Unassembled WGS sequence"/>
</dbReference>
<dbReference type="InterPro" id="IPR016181">
    <property type="entry name" value="Acyl_CoA_acyltransferase"/>
</dbReference>
<name>A0ABW2KNB5_9ACTN</name>
<feature type="region of interest" description="Disordered" evidence="1">
    <location>
        <begin position="1"/>
        <end position="20"/>
    </location>
</feature>
<dbReference type="InterPro" id="IPR000182">
    <property type="entry name" value="GNAT_dom"/>
</dbReference>
<evidence type="ECO:0000259" key="2">
    <source>
        <dbReference type="PROSITE" id="PS51186"/>
    </source>
</evidence>
<reference evidence="4" key="1">
    <citation type="journal article" date="2019" name="Int. J. Syst. Evol. Microbiol.">
        <title>The Global Catalogue of Microorganisms (GCM) 10K type strain sequencing project: providing services to taxonomists for standard genome sequencing and annotation.</title>
        <authorList>
            <consortium name="The Broad Institute Genomics Platform"/>
            <consortium name="The Broad Institute Genome Sequencing Center for Infectious Disease"/>
            <person name="Wu L."/>
            <person name="Ma J."/>
        </authorList>
    </citation>
    <scope>NUCLEOTIDE SEQUENCE [LARGE SCALE GENOMIC DNA]</scope>
    <source>
        <strain evidence="4">CGMCC 4.7382</strain>
    </source>
</reference>
<evidence type="ECO:0000313" key="4">
    <source>
        <dbReference type="Proteomes" id="UP001596540"/>
    </source>
</evidence>
<evidence type="ECO:0000313" key="3">
    <source>
        <dbReference type="EMBL" id="MFC7330469.1"/>
    </source>
</evidence>
<comment type="caution">
    <text evidence="3">The sequence shown here is derived from an EMBL/GenBank/DDBJ whole genome shotgun (WGS) entry which is preliminary data.</text>
</comment>
<feature type="domain" description="N-acetyltransferase" evidence="2">
    <location>
        <begin position="183"/>
        <end position="268"/>
    </location>
</feature>
<sequence>MPRTDAPAGRPSPGPTTITDAAGRPVLRFLAGERLGRPFARDLAVFAADPVAAIQDHLAGWAVAVPTELGARLVADGAREVRHAHLMRRDLVTDPPPAAWAAPDPGPGRRVTACDRPAADLMPAWRAAFGPGHPDHRAMSDTEAVAAELGPLLAGRIMGPLLPSSALVTERAAGDVRKDGTAGRVVAAILVHEHEGRPWISLLFRDPTPAYAGLGGLLLRYTLARAAADGGTEVRLAVTEGNPARGGYDRLGFTVVESTRTVELPPHP</sequence>
<dbReference type="RefSeq" id="WP_379873114.1">
    <property type="nucleotide sequence ID" value="NZ_JBHTBH010000012.1"/>
</dbReference>
<dbReference type="PROSITE" id="PS51186">
    <property type="entry name" value="GNAT"/>
    <property type="match status" value="1"/>
</dbReference>
<proteinExistence type="predicted"/>
<organism evidence="3 4">
    <name type="scientific">Marinactinospora rubrisoli</name>
    <dbReference type="NCBI Taxonomy" id="2715399"/>
    <lineage>
        <taxon>Bacteria</taxon>
        <taxon>Bacillati</taxon>
        <taxon>Actinomycetota</taxon>
        <taxon>Actinomycetes</taxon>
        <taxon>Streptosporangiales</taxon>
        <taxon>Nocardiopsidaceae</taxon>
        <taxon>Marinactinospora</taxon>
    </lineage>
</organism>
<gene>
    <name evidence="3" type="ORF">ACFQRF_22330</name>
</gene>
<dbReference type="EC" id="2.3.1.-" evidence="3"/>
<dbReference type="EMBL" id="JBHTBH010000012">
    <property type="protein sequence ID" value="MFC7330469.1"/>
    <property type="molecule type" value="Genomic_DNA"/>
</dbReference>
<keyword evidence="4" id="KW-1185">Reference proteome</keyword>
<dbReference type="GO" id="GO:0016746">
    <property type="term" value="F:acyltransferase activity"/>
    <property type="evidence" value="ECO:0007669"/>
    <property type="project" value="UniProtKB-KW"/>
</dbReference>
<dbReference type="Gene3D" id="3.40.630.30">
    <property type="match status" value="1"/>
</dbReference>
<keyword evidence="3" id="KW-0012">Acyltransferase</keyword>